<proteinExistence type="predicted"/>
<feature type="domain" description="Transposase IS116/IS110/IS902 C-terminal" evidence="2">
    <location>
        <begin position="222"/>
        <end position="304"/>
    </location>
</feature>
<dbReference type="Proteomes" id="UP000614714">
    <property type="component" value="Unassembled WGS sequence"/>
</dbReference>
<dbReference type="Pfam" id="PF02371">
    <property type="entry name" value="Transposase_20"/>
    <property type="match status" value="1"/>
</dbReference>
<comment type="caution">
    <text evidence="3">The sequence shown here is derived from an EMBL/GenBank/DDBJ whole genome shotgun (WGS) entry which is preliminary data.</text>
</comment>
<evidence type="ECO:0000259" key="1">
    <source>
        <dbReference type="Pfam" id="PF01548"/>
    </source>
</evidence>
<feature type="domain" description="Transposase IS110-like N-terminal" evidence="1">
    <location>
        <begin position="12"/>
        <end position="151"/>
    </location>
</feature>
<evidence type="ECO:0000313" key="4">
    <source>
        <dbReference type="Proteomes" id="UP000614714"/>
    </source>
</evidence>
<dbReference type="InterPro" id="IPR047650">
    <property type="entry name" value="Transpos_IS110"/>
</dbReference>
<evidence type="ECO:0000313" key="3">
    <source>
        <dbReference type="EMBL" id="MBJ6751500.1"/>
    </source>
</evidence>
<dbReference type="EMBL" id="JAEMHL010000008">
    <property type="protein sequence ID" value="MBJ6751500.1"/>
    <property type="molecule type" value="Genomic_DNA"/>
</dbReference>
<organism evidence="3 4">
    <name type="scientific">Geomonas anaerohicana</name>
    <dbReference type="NCBI Taxonomy" id="2798583"/>
    <lineage>
        <taxon>Bacteria</taxon>
        <taxon>Pseudomonadati</taxon>
        <taxon>Thermodesulfobacteriota</taxon>
        <taxon>Desulfuromonadia</taxon>
        <taxon>Geobacterales</taxon>
        <taxon>Geobacteraceae</taxon>
        <taxon>Geomonas</taxon>
    </lineage>
</organism>
<dbReference type="NCBIfam" id="NF033542">
    <property type="entry name" value="transpos_IS110"/>
    <property type="match status" value="1"/>
</dbReference>
<dbReference type="RefSeq" id="WP_199389980.1">
    <property type="nucleotide sequence ID" value="NZ_JAEMHL010000008.1"/>
</dbReference>
<dbReference type="PANTHER" id="PTHR33055:SF15">
    <property type="entry name" value="TRANSPOSASE-RELATED"/>
    <property type="match status" value="1"/>
</dbReference>
<accession>A0ABS0YGS1</accession>
<name>A0ABS0YGS1_9BACT</name>
<keyword evidence="4" id="KW-1185">Reference proteome</keyword>
<dbReference type="InterPro" id="IPR002525">
    <property type="entry name" value="Transp_IS110-like_N"/>
</dbReference>
<protein>
    <submittedName>
        <fullName evidence="3">IS110 family transposase</fullName>
    </submittedName>
</protein>
<sequence length="348" mass="39738">MRFYTKSHKHYCGIDLHAKKMFVCILNAEGAVVLHRNISTSPEDFLRVIAPFREDLVVGVECMFAWYWLADLCSREKIEFVLGHALYMKAVHGGKVKNDKIDSQKIAVLLRGGMFPMAYVYPPEMRATRDLLRRRCFLVRRRADLFGHVHSTAIQYNLPEIPVRLYNEGPRSTVPDHFPDPEVRKIVQIDLAMIDAYDDVIGALEWELEKTSRRQDRRTLMLLSSIHGIGKTLSMVFLYEIHDINRFESVQDFVSYCRLVKCPHESAGKKKGTGGAKIGNAHLKWAFSEAAVSFLRHNHQGKQLVEKLAQKHGKGKALSILAHKLARAIYYMLKNGVPFNLAKFTATA</sequence>
<dbReference type="PANTHER" id="PTHR33055">
    <property type="entry name" value="TRANSPOSASE FOR INSERTION SEQUENCE ELEMENT IS1111A"/>
    <property type="match status" value="1"/>
</dbReference>
<dbReference type="InterPro" id="IPR003346">
    <property type="entry name" value="Transposase_20"/>
</dbReference>
<dbReference type="Pfam" id="PF01548">
    <property type="entry name" value="DEDD_Tnp_IS110"/>
    <property type="match status" value="1"/>
</dbReference>
<evidence type="ECO:0000259" key="2">
    <source>
        <dbReference type="Pfam" id="PF02371"/>
    </source>
</evidence>
<gene>
    <name evidence="3" type="ORF">JFN91_14895</name>
</gene>
<reference evidence="3 4" key="1">
    <citation type="submission" date="2020-12" db="EMBL/GenBank/DDBJ databases">
        <title>Geomonas sp. Red421, isolated from paddy soil.</title>
        <authorList>
            <person name="Xu Z."/>
            <person name="Zhang Z."/>
            <person name="Masuda Y."/>
            <person name="Itoh H."/>
            <person name="Senoo K."/>
        </authorList>
    </citation>
    <scope>NUCLEOTIDE SEQUENCE [LARGE SCALE GENOMIC DNA]</scope>
    <source>
        <strain evidence="3 4">Red421</strain>
    </source>
</reference>